<accession>A0A914YRY5</accession>
<dbReference type="WBParaSite" id="PSU_v2.g2775.t1">
    <property type="protein sequence ID" value="PSU_v2.g2775.t1"/>
    <property type="gene ID" value="PSU_v2.g2775"/>
</dbReference>
<dbReference type="Proteomes" id="UP000887577">
    <property type="component" value="Unplaced"/>
</dbReference>
<dbReference type="AlphaFoldDB" id="A0A914YRY5"/>
<feature type="domain" description="Serine-threonine/tyrosine-protein kinase catalytic" evidence="1">
    <location>
        <begin position="2"/>
        <end position="34"/>
    </location>
</feature>
<dbReference type="InterPro" id="IPR011009">
    <property type="entry name" value="Kinase-like_dom_sf"/>
</dbReference>
<evidence type="ECO:0000313" key="2">
    <source>
        <dbReference type="Proteomes" id="UP000887577"/>
    </source>
</evidence>
<proteinExistence type="predicted"/>
<dbReference type="Pfam" id="PF07714">
    <property type="entry name" value="PK_Tyr_Ser-Thr"/>
    <property type="match status" value="1"/>
</dbReference>
<sequence>MRPEQCPLELYTVMLWCWDEKPIDRPNFDAIKDDIKAVHSHIKLYEAEKLNITVEATGYEIPNASK</sequence>
<name>A0A914YRY5_9BILA</name>
<dbReference type="InterPro" id="IPR001245">
    <property type="entry name" value="Ser-Thr/Tyr_kinase_cat_dom"/>
</dbReference>
<organism evidence="2 3">
    <name type="scientific">Panagrolaimus superbus</name>
    <dbReference type="NCBI Taxonomy" id="310955"/>
    <lineage>
        <taxon>Eukaryota</taxon>
        <taxon>Metazoa</taxon>
        <taxon>Ecdysozoa</taxon>
        <taxon>Nematoda</taxon>
        <taxon>Chromadorea</taxon>
        <taxon>Rhabditida</taxon>
        <taxon>Tylenchina</taxon>
        <taxon>Panagrolaimomorpha</taxon>
        <taxon>Panagrolaimoidea</taxon>
        <taxon>Panagrolaimidae</taxon>
        <taxon>Panagrolaimus</taxon>
    </lineage>
</organism>
<keyword evidence="2" id="KW-1185">Reference proteome</keyword>
<dbReference type="SUPFAM" id="SSF56112">
    <property type="entry name" value="Protein kinase-like (PK-like)"/>
    <property type="match status" value="1"/>
</dbReference>
<reference evidence="3" key="1">
    <citation type="submission" date="2022-11" db="UniProtKB">
        <authorList>
            <consortium name="WormBaseParasite"/>
        </authorList>
    </citation>
    <scope>IDENTIFICATION</scope>
</reference>
<protein>
    <submittedName>
        <fullName evidence="3">Serine-threonine/tyrosine-protein kinase catalytic domain-containing protein</fullName>
    </submittedName>
</protein>
<dbReference type="GO" id="GO:0004672">
    <property type="term" value="F:protein kinase activity"/>
    <property type="evidence" value="ECO:0007669"/>
    <property type="project" value="InterPro"/>
</dbReference>
<evidence type="ECO:0000259" key="1">
    <source>
        <dbReference type="Pfam" id="PF07714"/>
    </source>
</evidence>
<evidence type="ECO:0000313" key="3">
    <source>
        <dbReference type="WBParaSite" id="PSU_v2.g2775.t1"/>
    </source>
</evidence>
<dbReference type="Gene3D" id="1.10.510.10">
    <property type="entry name" value="Transferase(Phosphotransferase) domain 1"/>
    <property type="match status" value="1"/>
</dbReference>